<feature type="chain" id="PRO_5029769421" evidence="1">
    <location>
        <begin position="23"/>
        <end position="471"/>
    </location>
</feature>
<evidence type="ECO:0000256" key="1">
    <source>
        <dbReference type="SAM" id="SignalP"/>
    </source>
</evidence>
<comment type="caution">
    <text evidence="2">The sequence shown here is derived from an EMBL/GenBank/DDBJ whole genome shotgun (WGS) entry which is preliminary data.</text>
</comment>
<protein>
    <submittedName>
        <fullName evidence="2">Extracellular solute-binding protein</fullName>
    </submittedName>
</protein>
<dbReference type="InterPro" id="IPR050490">
    <property type="entry name" value="Bact_solute-bd_prot1"/>
</dbReference>
<evidence type="ECO:0000313" key="2">
    <source>
        <dbReference type="EMBL" id="NDL56943.1"/>
    </source>
</evidence>
<dbReference type="InterPro" id="IPR006059">
    <property type="entry name" value="SBP"/>
</dbReference>
<feature type="signal peptide" evidence="1">
    <location>
        <begin position="1"/>
        <end position="22"/>
    </location>
</feature>
<dbReference type="Proteomes" id="UP000460435">
    <property type="component" value="Unassembled WGS sequence"/>
</dbReference>
<keyword evidence="3" id="KW-1185">Reference proteome</keyword>
<dbReference type="EMBL" id="WLZY01000002">
    <property type="protein sequence ID" value="NDL56943.1"/>
    <property type="molecule type" value="Genomic_DNA"/>
</dbReference>
<organism evidence="2 3">
    <name type="scientific">Phytoactinopolyspora mesophila</name>
    <dbReference type="NCBI Taxonomy" id="2650750"/>
    <lineage>
        <taxon>Bacteria</taxon>
        <taxon>Bacillati</taxon>
        <taxon>Actinomycetota</taxon>
        <taxon>Actinomycetes</taxon>
        <taxon>Jiangellales</taxon>
        <taxon>Jiangellaceae</taxon>
        <taxon>Phytoactinopolyspora</taxon>
    </lineage>
</organism>
<dbReference type="Gene3D" id="3.40.190.10">
    <property type="entry name" value="Periplasmic binding protein-like II"/>
    <property type="match status" value="2"/>
</dbReference>
<proteinExistence type="predicted"/>
<gene>
    <name evidence="2" type="ORF">F7O44_07645</name>
</gene>
<reference evidence="2 3" key="1">
    <citation type="submission" date="2019-11" db="EMBL/GenBank/DDBJ databases">
        <authorList>
            <person name="Li X.-J."/>
            <person name="Feng X.-M."/>
        </authorList>
    </citation>
    <scope>NUCLEOTIDE SEQUENCE [LARGE SCALE GENOMIC DNA]</scope>
    <source>
        <strain evidence="2 3">XMNu-373</strain>
    </source>
</reference>
<dbReference type="RefSeq" id="WP_162449637.1">
    <property type="nucleotide sequence ID" value="NZ_WLZY01000002.1"/>
</dbReference>
<dbReference type="SUPFAM" id="SSF53850">
    <property type="entry name" value="Periplasmic binding protein-like II"/>
    <property type="match status" value="1"/>
</dbReference>
<keyword evidence="1" id="KW-0732">Signal</keyword>
<dbReference type="AlphaFoldDB" id="A0A7K3M0X0"/>
<dbReference type="PROSITE" id="PS51257">
    <property type="entry name" value="PROKAR_LIPOPROTEIN"/>
    <property type="match status" value="1"/>
</dbReference>
<evidence type="ECO:0000313" key="3">
    <source>
        <dbReference type="Proteomes" id="UP000460435"/>
    </source>
</evidence>
<dbReference type="PANTHER" id="PTHR43649:SF14">
    <property type="entry name" value="BLR3389 PROTEIN"/>
    <property type="match status" value="1"/>
</dbReference>
<accession>A0A7K3M0X0</accession>
<sequence length="471" mass="51512">MKTYLRGSRFAAALFASVLVLAACGGDDNDTSDDNNAAQEAPEPSDEPVHLTISHNAVRPDVVAVWIEDYVIPEFEAKMADEGREVTVEHIEGGVDDYKTQLALDLSVGEGPDITSFDQFWTAEFAAGGLIEPLHTVVGDVVNDWEGWEQIPEAVSGSLDVDGERYGIPLGTDGRVLFFRTDLFEEAGLPTDWQPTSWDEILDAARTIQSELPDVIPMQLNAGVNMEEATTLQGFIPILLGAGGDLYADDGWQGDTPELRETLEFYSTVFDEGLADSDMQLVTDGRDRSFEAFADGNLAIMIESDYLWRGVINPDGGFPIENREDLVGWALIPAKQPGAGINGQDFVSASGGTGRIINPNTEHPLEAWELLSFMATYEAQLDWVEREPRITAREDVNEIGIADDPMQTFVAEEVLPLTWYRPGFEEYPQVSEAIQRMVENVIAGRSDVDSAAQEFHSNLEGIVGAENVSGG</sequence>
<dbReference type="Pfam" id="PF01547">
    <property type="entry name" value="SBP_bac_1"/>
    <property type="match status" value="1"/>
</dbReference>
<dbReference type="PANTHER" id="PTHR43649">
    <property type="entry name" value="ARABINOSE-BINDING PROTEIN-RELATED"/>
    <property type="match status" value="1"/>
</dbReference>
<name>A0A7K3M0X0_9ACTN</name>